<dbReference type="Gene3D" id="3.30.559.10">
    <property type="entry name" value="Chloramphenicol acetyltransferase-like domain"/>
    <property type="match status" value="5"/>
</dbReference>
<dbReference type="InterPro" id="IPR025110">
    <property type="entry name" value="AMP-bd_C"/>
</dbReference>
<dbReference type="Gene3D" id="3.40.50.1820">
    <property type="entry name" value="alpha/beta hydrolase"/>
    <property type="match status" value="1"/>
</dbReference>
<dbReference type="Pfam" id="PF00501">
    <property type="entry name" value="AMP-binding"/>
    <property type="match status" value="3"/>
</dbReference>
<dbReference type="GO" id="GO:0003824">
    <property type="term" value="F:catalytic activity"/>
    <property type="evidence" value="ECO:0007669"/>
    <property type="project" value="InterPro"/>
</dbReference>
<keyword evidence="3" id="KW-0596">Phosphopantetheine</keyword>
<dbReference type="InterPro" id="IPR010071">
    <property type="entry name" value="AA_adenyl_dom"/>
</dbReference>
<comment type="caution">
    <text evidence="6">The sequence shown here is derived from an EMBL/GenBank/DDBJ whole genome shotgun (WGS) entry which is preliminary data.</text>
</comment>
<dbReference type="InterPro" id="IPR001031">
    <property type="entry name" value="Thioesterase"/>
</dbReference>
<dbReference type="SMART" id="SM00823">
    <property type="entry name" value="PKS_PP"/>
    <property type="match status" value="3"/>
</dbReference>
<dbReference type="EMBL" id="WFLN01000004">
    <property type="protein sequence ID" value="KAB8033633.1"/>
    <property type="molecule type" value="Genomic_DNA"/>
</dbReference>
<dbReference type="Pfam" id="PF00550">
    <property type="entry name" value="PP-binding"/>
    <property type="match status" value="3"/>
</dbReference>
<dbReference type="GO" id="GO:0044550">
    <property type="term" value="P:secondary metabolite biosynthetic process"/>
    <property type="evidence" value="ECO:0007669"/>
    <property type="project" value="TreeGrafter"/>
</dbReference>
<evidence type="ECO:0000256" key="3">
    <source>
        <dbReference type="ARBA" id="ARBA00022450"/>
    </source>
</evidence>
<comment type="similarity">
    <text evidence="2">Belongs to the ATP-dependent AMP-binding enzyme family.</text>
</comment>
<dbReference type="Proteomes" id="UP000442694">
    <property type="component" value="Unassembled WGS sequence"/>
</dbReference>
<evidence type="ECO:0000313" key="7">
    <source>
        <dbReference type="Proteomes" id="UP000442694"/>
    </source>
</evidence>
<accession>A0A833JFX1</accession>
<evidence type="ECO:0000259" key="5">
    <source>
        <dbReference type="PROSITE" id="PS50075"/>
    </source>
</evidence>
<dbReference type="FunFam" id="1.10.1200.10:FF:000005">
    <property type="entry name" value="Nonribosomal peptide synthetase 1"/>
    <property type="match status" value="2"/>
</dbReference>
<dbReference type="SUPFAM" id="SSF56801">
    <property type="entry name" value="Acetyl-CoA synthetase-like"/>
    <property type="match status" value="3"/>
</dbReference>
<dbReference type="PROSITE" id="PS50075">
    <property type="entry name" value="CARRIER"/>
    <property type="match status" value="3"/>
</dbReference>
<reference evidence="6 7" key="1">
    <citation type="submission" date="2019-10" db="EMBL/GenBank/DDBJ databases">
        <title>New genus of Silvanigrellaceae.</title>
        <authorList>
            <person name="Pitt A."/>
            <person name="Hahn M.W."/>
        </authorList>
    </citation>
    <scope>NUCLEOTIDE SEQUENCE [LARGE SCALE GENOMIC DNA]</scope>
    <source>
        <strain evidence="6 7">33A1-SZDP</strain>
    </source>
</reference>
<comment type="cofactor">
    <cofactor evidence="1">
        <name>pantetheine 4'-phosphate</name>
        <dbReference type="ChEBI" id="CHEBI:47942"/>
    </cofactor>
</comment>
<dbReference type="PROSITE" id="PS00012">
    <property type="entry name" value="PHOSPHOPANTETHEINE"/>
    <property type="match status" value="3"/>
</dbReference>
<dbReference type="FunFam" id="3.40.50.980:FF:000001">
    <property type="entry name" value="Non-ribosomal peptide synthetase"/>
    <property type="match status" value="3"/>
</dbReference>
<dbReference type="SUPFAM" id="SSF47336">
    <property type="entry name" value="ACP-like"/>
    <property type="match status" value="3"/>
</dbReference>
<dbReference type="CDD" id="cd05930">
    <property type="entry name" value="A_NRPS"/>
    <property type="match status" value="2"/>
</dbReference>
<dbReference type="PROSITE" id="PS00455">
    <property type="entry name" value="AMP_BINDING"/>
    <property type="match status" value="3"/>
</dbReference>
<dbReference type="RefSeq" id="WP_152211719.1">
    <property type="nucleotide sequence ID" value="NZ_WFLN01000004.1"/>
</dbReference>
<dbReference type="Gene3D" id="3.30.559.30">
    <property type="entry name" value="Nonribosomal peptide synthetase, condensation domain"/>
    <property type="match status" value="5"/>
</dbReference>
<dbReference type="InterPro" id="IPR036736">
    <property type="entry name" value="ACP-like_sf"/>
</dbReference>
<name>A0A833JFX1_9BACT</name>
<dbReference type="Gene3D" id="1.10.1200.10">
    <property type="entry name" value="ACP-like"/>
    <property type="match status" value="3"/>
</dbReference>
<keyword evidence="4" id="KW-0597">Phosphoprotein</keyword>
<sequence>MNNKILLTPFQKTFYFEWKLDPTRTDYHMVLDQVLEGELDILRLNIALKRIISECYILNSHIEEDNGEYYWVKNNKILKLSYFENITNFSDVKKFIEEGFDLESGPLYRYGLFKIDEKKYRFIYIKHHALIDGASTQQIYSEISKYYNYENYSIGMSLSDQYENIAKLTHSLRDELEKNKENNINFWKKKLLDCESLDISFLKDPTLKCKKKLSKRETIQEYFGISEIKFSLNKEVFLKVSKIKKKYAITPYLFSKIIFAITLFKYTKQERFCISYPIAIKEGIDLVFGANVNINILPFHLQDNITVEDIILQCKLFFKSLKEEKIRYSYFPIYDIINYTKMNLNSATFSSANFQNILLELDGIKSSISENSNIALTNEFIFELEATSQGINFRVDYKNDIISDDLIKNFTKNYQHIYSEIVDDLLNDHSLGFLLKPIQNYNVFLEEDYEKIINNWNDTKVELSNKKTIPQLFEEQVERTPFHTVLVCGSHSFSYREINKKSNQLAQYLIDNFEIKPETLIALALDRNVHMLIAILATLKSGGAYVPIDPEFPKERVQYIMQDTNAKILLTNKIHKENLLKYCIENSINENIVSNKRDSSALKIISIDSDEIQEILCTQKDSNPIVEITENNLAYIIYTSGTTGKPKGVLIEQKGVVNLANENAKIVSSYLGNSNINCLWYANYVFDGHIWELCASIFHGHSLHLLSDEIRKDINLLSDYILAHKIDLAVLPPVLLSKENILKLKILVVGGDKTNKEILDCYLKNKIKVLNAYGPTEATVEASIYTYNSAEEANIIGKPIINNKIYILDTSLKPMPIGAIGELYIGGENLARGYLNRIELTSERFLNNPFQPKNYLESIKNSYIYKTGDLARFLPDGNIEYIGRNDFQVKIRGFRIELGEIENILLGYQDIEQVVVIAKDIEQKNTNSTHNKTLICYYVSQHNIIDKELAQYMSEKLPDYMIPSFFVCLSELPLNANGKVDKKRLPEVELKSKENYVVPKNILEENICTIWEEVLGVEKNTIGIQDDFFKLGGDSIICIQIVARLRHRHGIILSVKDIFKYKRIEKIAQFLSNESLNSKEELAIKSEQGQIVGESLLLPIQKWFFENEFPKSSHWNQSFLIKTPKLDFAKLQKSIEKLIEQHDSFRFVYTKKDDNWCQSYSNEYPINSINFLDVKTLYEEEGSNSFSNKINDIFTGWQSNFSLEKFPLFSFGYVEGFKNDSARIFVALHHLLVDAVSWRIITEDLQTLYEGKSLAKKGTSYRQWVGAIQDYHISHKNEKIYWDKVILDFKEISSSQNKSLSNFVTSNKERNRVEFKLSKYMTKQLLNECHSAFNTQVNDILVASFSDALSKFTGNTTHCVALEAHGREEIEQNIDITKTVGWFTCMYPVRLEKKNDFAQQIVATKETLRNIPNNGIGYGSFYGYNSDTLPRISFNYLGKLDNINDKSVWQIAAEESGTAIHPSNLDNNFISANGGILGENLFFILDTHFSKSIAENLSHYFSESLEEHIHYIINLNRNYLTSSDIDHVLSQEYLDFLQKDKEIENVYLANSLQQGFVYHSLKQGEKDEAYIEQIVWQYENEIDVEKLKTAWEHAIHKYENLRLRFAWKEEIVQIIDKKSSLQWSFIDLCQDKSEKNNFLNELQKKDRSHKFNLSEGNLSRVYLVKIEENKYTCVFSNHHAILDGWSNSILLNYVHTVYLNLIDNKLINTTPDTSYSETQKYLNAHKNENINYWKNYVSQIEDNLDLSNLLSDKAKAQNLSCTEYSFIQLPMESSFSIEGDMYLSLKQICQNHSVNLNALLQFAWHKVLSIYSNSSQTTVGTTVSGRNLPVDGIENSVGLFINTLPLFVQHETSNNKRVIDCIKEIQEQINEINTRSNINLTDIQKNGKRLFDSIFVFENYPNMIPKEFENRIKIQVRMQDIFEKLDYPLSVIAYERGLSLCFKLKYAGELFSASTIENLLSIVKEILGQISNIPNIELNSLSYLNSDQYKKIIETWNYSSNYISCNKTIIEIFEEKSSAFKDNIALVYKDEKISYKALNEKANQLAHFLKMSYEIIESPFIAICLNRSEQMIITILAILKLGKAYVPIEPNLPIDRIQYILKDAKPSVVLLDEENTARIESIYPTKTIPINSINIVSQVLKQEKSNLSENLCRNKLAYVIYTSGTTGQPKGVMMGHESCVIRILYMIKQNEMNQYDSFLFKTNIIFDVSFSDIFCTLISGAKLFITENVFNINELEKSIKENNISICHFVPSQFKIFSEEVNLNELKSLNKIMFSGESLEPKLINQFMEKEKIFLNYYGPTETGEVTVKKYSLDHSKLELNSNRSFIGKAFEQSKIYVLDKNLSPMPIQAVGELYVGGINIAQGYLNKQLLNIEKFIDNPFQNEEDKKINGNEKIYKTGDLVRWLENGELEYMGRNDNQVKIRGYRIELSEIESTLTGFQNIKQVIAIAKEFRNTHNSANQNKSIACYYISKNKLNEEEIIHYLSTKLPDYMIPSAFIHLEDMPLTANGKLNHKALPEPEFQEKNNYIAPRNEFEKNICSIWENILSLKEGTVGIQNDFFSLGGNSISAIKLVNQINKKIEIDISLQDVLEFKNINSILKNSEHTRVKKVEIKKLNNINIEEQSLSFAQERLWFIEKLSEGMNSYNVPMLYLLNSNINFVSLSRSLQEIISRHEILRTVIKETSQGIAYQIPLTEGEYLFHVNKFECKSKEEFKSILKKEMNYIYDLSQEIPIRISLYTIANKKGNQDHYLNIIVHHIAFDGWSVEIFLRELSTLYQYYENKIDNLNLKEKVPQLNIQYKDFSYWQKDYLKNNILKMQLEYWKNKFTGYETLDLHTDKQRPLQVSYEGRNVYFEIDHALSNELKTLAKKLDVSLYSLFLSAYYLMLSCFSGQKDIIVGSPISNRHYNQIADLIGFFVNTFALRAVIEPEISLIDFIKGIGNEVIEAQRNQDLPFEKLVEEILPTRDQSKHPLFQVLFSMQTLNAKQVKSFESDLFNNIQECSLILNSLYSPAKFDLSLFIDDNIDSFLVCFNYSTSLFYEETINNYLAVYNKILKEFCLLNGKDLNKEFCLKQINYLPDEHLEKISSAWKTPAVFYQKNKTISQIFEEQVERTPFHIALVSEKNKLTYGELNQKANQLANYLRENFIIQPDTFVALCLGRNEHMLIGILAVLKAGGAYIPIDPEFPKERMEYILQDTKAKVLLANDIYKDMLLNDKINLINEINSPLHDLKIVFVDSKKTEQDIFLQKNDNVNSQAKSHHLAYIIYTSGTTGKPKGVLVEHNSVVNLIESQRKFISQEFGDKLIKCLSFANYVFDAHVWELSASIFHGHCLYLSNNDTRKDIYLLSKYINTNEIQVAMLPPSLLDKDNLLDLELLLVAGDKTNKQILNAYLNKNTKVVNAYGPTETTVICYTHKYKSAEQVNWVGTLVANDRGYVLDPHLNILPIGAVGELYVGGVGVSRGYLNRDDLTLDRFFSNPFQTKEDEICESNARIYKTGDLVKLLPNGELEYIGRNDSQVKIRGFRIELGEIESALLGIKNIKQAVAIAKEFEHKSSSSSHNKTLICYYISENKIAEEELKHHLSEKLPEYMVPSYFVHLIELPLNVNGKLDKKALPDPVFQSNENHLAPRNELEKGICAIWEEILGLPTNSVGIQDNFFSLGGDSIMSIQVVVCMRNKMGVEISVKDIFNYKNVSKIARFIENNSKIGLHIKKSEQGKLSGPVPLMPIQKWFFSNDFMKPEHWNHSFLIKTPEINFEKLKESINNLVEQHDSFRLRYKKYENEWTQYYDINAPLIDIKFLDIKTIQEKEGSKEFISKLDEIYTSWQNNFCLEKGPLYSFAYVKGFHDKSARIFVALHHLLVDSVSWRIITEDLQSLYENKSLGKKGTSYRQWFQNIEGYATSHLSEKNYWDEVLSKFKDISLTLKKDIIKCLSPEGSKNKKEINLNQEFTQKLLIDCHKTYKTQINDILLSSFISALKKLTGNSTHHILLEGHGREELDCSYDVTKTVGWFTAMYPAYFEANEDLGKQIKDIKENLRKIPNKGIGFGALYNYEPNELPYISFNYLGQFNNSHLQLKNQSNWQIVNESSGLSMHSFDLKNNLITANSGIIDGCLNFLIETRFSKEITENLAYFFQESLQENIAHCIDFYLLNNANQKLLEQKIVEKEGYQAIVQLNNSFHKPDLFMVHPARAGCEVYTELAKAMHNDFHCYGVDYFNIHHEYKIEDIYVLAEYYLSKIEEIMEKSKQKTYHLFGWSLGGYISLEIASILEKRGEKNIFVYLLDSFCYDEYIIENKLSLDVFMKYAEHEFIKKDFDKVIENYEIENKFLDQKISSTLKFSKILLFKAMKNKGNSGNKKLELYLEYLLNLKENNIPSILLNKNQFKIVHANTATHLTIIQEEKFIIDEMNNFII</sequence>
<evidence type="ECO:0000313" key="6">
    <source>
        <dbReference type="EMBL" id="KAB8033633.1"/>
    </source>
</evidence>
<dbReference type="CDD" id="cd19531">
    <property type="entry name" value="LCL_NRPS-like"/>
    <property type="match status" value="1"/>
</dbReference>
<dbReference type="InterPro" id="IPR009081">
    <property type="entry name" value="PP-bd_ACP"/>
</dbReference>
<dbReference type="InterPro" id="IPR023213">
    <property type="entry name" value="CAT-like_dom_sf"/>
</dbReference>
<dbReference type="InterPro" id="IPR006162">
    <property type="entry name" value="Ppantetheine_attach_site"/>
</dbReference>
<dbReference type="NCBIfam" id="NF003417">
    <property type="entry name" value="PRK04813.1"/>
    <property type="match status" value="3"/>
</dbReference>
<dbReference type="Gene3D" id="3.40.50.980">
    <property type="match status" value="6"/>
</dbReference>
<dbReference type="Pfam" id="PF13193">
    <property type="entry name" value="AMP-binding_C"/>
    <property type="match status" value="2"/>
</dbReference>
<dbReference type="FunFam" id="3.30.300.30:FF:000010">
    <property type="entry name" value="Enterobactin synthetase component F"/>
    <property type="match status" value="1"/>
</dbReference>
<dbReference type="InterPro" id="IPR020806">
    <property type="entry name" value="PKS_PP-bd"/>
</dbReference>
<dbReference type="PANTHER" id="PTHR45527:SF1">
    <property type="entry name" value="FATTY ACID SYNTHASE"/>
    <property type="match status" value="1"/>
</dbReference>
<dbReference type="InterPro" id="IPR029058">
    <property type="entry name" value="AB_hydrolase_fold"/>
</dbReference>
<dbReference type="InterPro" id="IPR001242">
    <property type="entry name" value="Condensation_dom"/>
</dbReference>
<dbReference type="Pfam" id="PF00668">
    <property type="entry name" value="Condensation"/>
    <property type="match status" value="5"/>
</dbReference>
<feature type="domain" description="Carrier" evidence="5">
    <location>
        <begin position="998"/>
        <end position="1075"/>
    </location>
</feature>
<gene>
    <name evidence="6" type="ORF">GCL57_02690</name>
</gene>
<dbReference type="GO" id="GO:0005737">
    <property type="term" value="C:cytoplasm"/>
    <property type="evidence" value="ECO:0007669"/>
    <property type="project" value="TreeGrafter"/>
</dbReference>
<dbReference type="GO" id="GO:0031177">
    <property type="term" value="F:phosphopantetheine binding"/>
    <property type="evidence" value="ECO:0007669"/>
    <property type="project" value="InterPro"/>
</dbReference>
<dbReference type="PANTHER" id="PTHR45527">
    <property type="entry name" value="NONRIBOSOMAL PEPTIDE SYNTHETASE"/>
    <property type="match status" value="1"/>
</dbReference>
<protein>
    <submittedName>
        <fullName evidence="6">Amino acid adenylation domain-containing protein</fullName>
    </submittedName>
</protein>
<dbReference type="Pfam" id="PF00975">
    <property type="entry name" value="Thioesterase"/>
    <property type="match status" value="1"/>
</dbReference>
<dbReference type="SUPFAM" id="SSF53474">
    <property type="entry name" value="alpha/beta-Hydrolases"/>
    <property type="match status" value="1"/>
</dbReference>
<dbReference type="InterPro" id="IPR045851">
    <property type="entry name" value="AMP-bd_C_sf"/>
</dbReference>
<dbReference type="Gene3D" id="2.30.38.10">
    <property type="entry name" value="Luciferase, Domain 3"/>
    <property type="match status" value="3"/>
</dbReference>
<proteinExistence type="inferred from homology"/>
<dbReference type="InterPro" id="IPR000873">
    <property type="entry name" value="AMP-dep_synth/lig_dom"/>
</dbReference>
<dbReference type="Gene3D" id="3.30.300.30">
    <property type="match status" value="3"/>
</dbReference>
<feature type="domain" description="Carrier" evidence="5">
    <location>
        <begin position="3626"/>
        <end position="3703"/>
    </location>
</feature>
<evidence type="ECO:0000256" key="2">
    <source>
        <dbReference type="ARBA" id="ARBA00006432"/>
    </source>
</evidence>
<evidence type="ECO:0000256" key="4">
    <source>
        <dbReference type="ARBA" id="ARBA00022553"/>
    </source>
</evidence>
<evidence type="ECO:0000256" key="1">
    <source>
        <dbReference type="ARBA" id="ARBA00001957"/>
    </source>
</evidence>
<feature type="domain" description="Carrier" evidence="5">
    <location>
        <begin position="2529"/>
        <end position="2606"/>
    </location>
</feature>
<keyword evidence="7" id="KW-1185">Reference proteome</keyword>
<dbReference type="SUPFAM" id="SSF52777">
    <property type="entry name" value="CoA-dependent acyltransferases"/>
    <property type="match status" value="10"/>
</dbReference>
<dbReference type="NCBIfam" id="TIGR01733">
    <property type="entry name" value="AA-adenyl-dom"/>
    <property type="match status" value="3"/>
</dbReference>
<organism evidence="6 7">
    <name type="scientific">Fluviispira multicolorata</name>
    <dbReference type="NCBI Taxonomy" id="2654512"/>
    <lineage>
        <taxon>Bacteria</taxon>
        <taxon>Pseudomonadati</taxon>
        <taxon>Bdellovibrionota</taxon>
        <taxon>Oligoflexia</taxon>
        <taxon>Silvanigrellales</taxon>
        <taxon>Silvanigrellaceae</taxon>
        <taxon>Fluviispira</taxon>
    </lineage>
</organism>
<dbReference type="InterPro" id="IPR020845">
    <property type="entry name" value="AMP-binding_CS"/>
</dbReference>
<dbReference type="GO" id="GO:0043041">
    <property type="term" value="P:amino acid activation for nonribosomal peptide biosynthetic process"/>
    <property type="evidence" value="ECO:0007669"/>
    <property type="project" value="TreeGrafter"/>
</dbReference>